<sequence length="330" mass="34041">MSATMSKPTRGQRFRCVLVGVVPPVVMLGVAVSLLAAWRGELPDPMASHWGTGGVDGTSSVAGAIVTVVVVCVLAGVVSTVASLAMSHPRQVRASVVLINFLVVVIAGLIPAVAAGQRGVADVHDVATPVVPILMTLGIAAVVAAGSWVLVPQWATAVGGPVGAVPAEDLASGERFYWQRAVGNSVVADAFYAATAVALVVITALTGLWWLLVVPAVIIVGAVLMGTVRVRIDRTALTVRGALPWPRQEIAMADIVRAEVITVHALRDTGGYGRRLAVRGEAKGAWGFVVRSGEAVLVTRVDGRRDFVVVDDAATAAGLINAVLAQRLPG</sequence>
<gene>
    <name evidence="2" type="ORF">EF294_09475</name>
</gene>
<protein>
    <recommendedName>
        <fullName evidence="4">DUF1648 domain-containing protein</fullName>
    </recommendedName>
</protein>
<dbReference type="AlphaFoldDB" id="A0A3N4H9Z8"/>
<reference evidence="2 3" key="1">
    <citation type="submission" date="2018-11" db="EMBL/GenBank/DDBJ databases">
        <title>Draft genome sequence of Gordonia sp. RS15-1S isolated from rice stems.</title>
        <authorList>
            <person name="Muangham S."/>
        </authorList>
    </citation>
    <scope>NUCLEOTIDE SEQUENCE [LARGE SCALE GENOMIC DNA]</scope>
    <source>
        <strain evidence="2 3">RS15-1S</strain>
    </source>
</reference>
<dbReference type="EMBL" id="RKMH01000006">
    <property type="protein sequence ID" value="RPA62234.1"/>
    <property type="molecule type" value="Genomic_DNA"/>
</dbReference>
<evidence type="ECO:0000256" key="1">
    <source>
        <dbReference type="SAM" id="Phobius"/>
    </source>
</evidence>
<name>A0A3N4H9Z8_9ACTN</name>
<organism evidence="2 3">
    <name type="scientific">Gordonia oryzae</name>
    <dbReference type="NCBI Taxonomy" id="2487349"/>
    <lineage>
        <taxon>Bacteria</taxon>
        <taxon>Bacillati</taxon>
        <taxon>Actinomycetota</taxon>
        <taxon>Actinomycetes</taxon>
        <taxon>Mycobacteriales</taxon>
        <taxon>Gordoniaceae</taxon>
        <taxon>Gordonia</taxon>
    </lineage>
</organism>
<proteinExistence type="predicted"/>
<evidence type="ECO:0000313" key="2">
    <source>
        <dbReference type="EMBL" id="RPA62234.1"/>
    </source>
</evidence>
<dbReference type="OrthoDB" id="3178004at2"/>
<feature type="transmembrane region" description="Helical" evidence="1">
    <location>
        <begin position="58"/>
        <end position="82"/>
    </location>
</feature>
<keyword evidence="1" id="KW-0812">Transmembrane</keyword>
<dbReference type="Proteomes" id="UP000267536">
    <property type="component" value="Unassembled WGS sequence"/>
</dbReference>
<comment type="caution">
    <text evidence="2">The sequence shown here is derived from an EMBL/GenBank/DDBJ whole genome shotgun (WGS) entry which is preliminary data.</text>
</comment>
<feature type="transmembrane region" description="Helical" evidence="1">
    <location>
        <begin position="208"/>
        <end position="228"/>
    </location>
</feature>
<keyword evidence="3" id="KW-1185">Reference proteome</keyword>
<dbReference type="RefSeq" id="WP_123928627.1">
    <property type="nucleotide sequence ID" value="NZ_JBPSDP010000005.1"/>
</dbReference>
<feature type="transmembrane region" description="Helical" evidence="1">
    <location>
        <begin position="16"/>
        <end position="38"/>
    </location>
</feature>
<feature type="transmembrane region" description="Helical" evidence="1">
    <location>
        <begin position="181"/>
        <end position="202"/>
    </location>
</feature>
<feature type="transmembrane region" description="Helical" evidence="1">
    <location>
        <begin position="94"/>
        <end position="114"/>
    </location>
</feature>
<accession>A0A3N4H9Z8</accession>
<keyword evidence="1" id="KW-0472">Membrane</keyword>
<evidence type="ECO:0008006" key="4">
    <source>
        <dbReference type="Google" id="ProtNLM"/>
    </source>
</evidence>
<keyword evidence="1" id="KW-1133">Transmembrane helix</keyword>
<feature type="transmembrane region" description="Helical" evidence="1">
    <location>
        <begin position="126"/>
        <end position="151"/>
    </location>
</feature>
<evidence type="ECO:0000313" key="3">
    <source>
        <dbReference type="Proteomes" id="UP000267536"/>
    </source>
</evidence>